<name>A0ABR7VLD0_VIRHA</name>
<dbReference type="PANTHER" id="PTHR46394">
    <property type="entry name" value="ANNEXIN"/>
    <property type="match status" value="1"/>
</dbReference>
<dbReference type="SUPFAM" id="SSF52151">
    <property type="entry name" value="FabD/lysophospholipase-like"/>
    <property type="match status" value="1"/>
</dbReference>
<dbReference type="InterPro" id="IPR002641">
    <property type="entry name" value="PNPLA_dom"/>
</dbReference>
<dbReference type="Gene3D" id="3.40.1090.10">
    <property type="entry name" value="Cytosolic phospholipase A2 catalytic domain"/>
    <property type="match status" value="2"/>
</dbReference>
<gene>
    <name evidence="4" type="ORF">IC602_08915</name>
</gene>
<reference evidence="4 5" key="1">
    <citation type="submission" date="2020-09" db="EMBL/GenBank/DDBJ databases">
        <title>Draft Genome Sequences of Oil-Oxidizing Bacteria Halomonas titanicae, Marinobacter lutaoensis, and Virgibacillus halodenitrificans Isolated from Highly Saline Environments.</title>
        <authorList>
            <person name="Grouzdev D.S."/>
            <person name="Sokolova D.S."/>
            <person name="Semenova E.M."/>
            <person name="Borzenkov I.A."/>
            <person name="Bidzhieva S.K."/>
            <person name="Poltaraus A.B."/>
            <person name="Nazina T.N."/>
        </authorList>
    </citation>
    <scope>NUCLEOTIDE SEQUENCE [LARGE SCALE GENOMIC DNA]</scope>
    <source>
        <strain evidence="4 5">VKM B-3472D</strain>
    </source>
</reference>
<keyword evidence="2" id="KW-0442">Lipid degradation</keyword>
<protein>
    <submittedName>
        <fullName evidence="4">Patatin-like phospholipase family protein</fullName>
    </submittedName>
</protein>
<keyword evidence="2" id="KW-0378">Hydrolase</keyword>
<feature type="short sequence motif" description="DGA/G" evidence="2">
    <location>
        <begin position="185"/>
        <end position="187"/>
    </location>
</feature>
<keyword evidence="1 2" id="KW-0443">Lipid metabolism</keyword>
<keyword evidence="5" id="KW-1185">Reference proteome</keyword>
<dbReference type="Proteomes" id="UP000621631">
    <property type="component" value="Unassembled WGS sequence"/>
</dbReference>
<evidence type="ECO:0000313" key="4">
    <source>
        <dbReference type="EMBL" id="MBD1222730.1"/>
    </source>
</evidence>
<dbReference type="CDD" id="cd07207">
    <property type="entry name" value="Pat_ExoU_VipD_like"/>
    <property type="match status" value="1"/>
</dbReference>
<comment type="caution">
    <text evidence="4">The sequence shown here is derived from an EMBL/GenBank/DDBJ whole genome shotgun (WGS) entry which is preliminary data.</text>
</comment>
<dbReference type="PANTHER" id="PTHR46394:SF1">
    <property type="entry name" value="PNPLA DOMAIN-CONTAINING PROTEIN"/>
    <property type="match status" value="1"/>
</dbReference>
<feature type="short sequence motif" description="GXSXG" evidence="2">
    <location>
        <begin position="36"/>
        <end position="40"/>
    </location>
</feature>
<dbReference type="RefSeq" id="WP_189777920.1">
    <property type="nucleotide sequence ID" value="NZ_JACWEZ010000004.1"/>
</dbReference>
<dbReference type="Pfam" id="PF01734">
    <property type="entry name" value="Patatin"/>
    <property type="match status" value="1"/>
</dbReference>
<proteinExistence type="predicted"/>
<feature type="domain" description="PNPLA" evidence="3">
    <location>
        <begin position="5"/>
        <end position="198"/>
    </location>
</feature>
<evidence type="ECO:0000313" key="5">
    <source>
        <dbReference type="Proteomes" id="UP000621631"/>
    </source>
</evidence>
<feature type="active site" description="Nucleophile" evidence="2">
    <location>
        <position position="38"/>
    </location>
</feature>
<feature type="active site" description="Proton acceptor" evidence="2">
    <location>
        <position position="185"/>
    </location>
</feature>
<comment type="caution">
    <text evidence="2">Lacks conserved residue(s) required for the propagation of feature annotation.</text>
</comment>
<accession>A0ABR7VLD0</accession>
<dbReference type="InterPro" id="IPR052580">
    <property type="entry name" value="Lipid_Hydrolase"/>
</dbReference>
<dbReference type="InterPro" id="IPR016035">
    <property type="entry name" value="Acyl_Trfase/lysoPLipase"/>
</dbReference>
<sequence length="300" mass="34146">MEVDAVFSGGGIKAYAFLGVLESMENKGLEIRRCAGTSAGAIVAALIAAGYKNKEIFELISNLELTKFIDPPVITKIFPLSKWFYIYFKLGINKGDILEAWLYEHLANKNVYTFKDLHLETLKIVVSDISLGKLVVIPDDLKRIYDINPDYFPVSKAIRMSAGFPYFFMPKQIPNLTSRKSLIVDGGLLSNFPLWIFEKEREINQRPLLGIKLKEVKNPQLGESPPTSINNAIDMFYALFSTMKQAHDTRYISKSEKNNIITIPVETQHATNLHINNETKERLIQSGREHAEKFLKFWPK</sequence>
<evidence type="ECO:0000259" key="3">
    <source>
        <dbReference type="PROSITE" id="PS51635"/>
    </source>
</evidence>
<organism evidence="4 5">
    <name type="scientific">Virgibacillus halodenitrificans</name>
    <name type="common">Bacillus halodenitrificans</name>
    <dbReference type="NCBI Taxonomy" id="1482"/>
    <lineage>
        <taxon>Bacteria</taxon>
        <taxon>Bacillati</taxon>
        <taxon>Bacillota</taxon>
        <taxon>Bacilli</taxon>
        <taxon>Bacillales</taxon>
        <taxon>Bacillaceae</taxon>
        <taxon>Virgibacillus</taxon>
    </lineage>
</organism>
<dbReference type="PROSITE" id="PS51635">
    <property type="entry name" value="PNPLA"/>
    <property type="match status" value="1"/>
</dbReference>
<evidence type="ECO:0000256" key="1">
    <source>
        <dbReference type="ARBA" id="ARBA00023098"/>
    </source>
</evidence>
<evidence type="ECO:0000256" key="2">
    <source>
        <dbReference type="PROSITE-ProRule" id="PRU01161"/>
    </source>
</evidence>
<dbReference type="EMBL" id="JACWEZ010000004">
    <property type="protein sequence ID" value="MBD1222730.1"/>
    <property type="molecule type" value="Genomic_DNA"/>
</dbReference>